<evidence type="ECO:0000313" key="3">
    <source>
        <dbReference type="WBParaSite" id="sdigi.contig2.g363.t1"/>
    </source>
</evidence>
<protein>
    <submittedName>
        <fullName evidence="3">Uncharacterized protein</fullName>
    </submittedName>
</protein>
<accession>A0A915PJ63</accession>
<name>A0A915PJ63_9BILA</name>
<evidence type="ECO:0000313" key="2">
    <source>
        <dbReference type="Proteomes" id="UP000887581"/>
    </source>
</evidence>
<dbReference type="Proteomes" id="UP000887581">
    <property type="component" value="Unplaced"/>
</dbReference>
<dbReference type="WBParaSite" id="sdigi.contig2.g363.t1">
    <property type="protein sequence ID" value="sdigi.contig2.g363.t1"/>
    <property type="gene ID" value="sdigi.contig2.g363"/>
</dbReference>
<evidence type="ECO:0000256" key="1">
    <source>
        <dbReference type="SAM" id="MobiDB-lite"/>
    </source>
</evidence>
<reference evidence="3" key="1">
    <citation type="submission" date="2022-11" db="UniProtKB">
        <authorList>
            <consortium name="WormBaseParasite"/>
        </authorList>
    </citation>
    <scope>IDENTIFICATION</scope>
</reference>
<proteinExistence type="predicted"/>
<organism evidence="2 3">
    <name type="scientific">Setaria digitata</name>
    <dbReference type="NCBI Taxonomy" id="48799"/>
    <lineage>
        <taxon>Eukaryota</taxon>
        <taxon>Metazoa</taxon>
        <taxon>Ecdysozoa</taxon>
        <taxon>Nematoda</taxon>
        <taxon>Chromadorea</taxon>
        <taxon>Rhabditida</taxon>
        <taxon>Spirurina</taxon>
        <taxon>Spiruromorpha</taxon>
        <taxon>Filarioidea</taxon>
        <taxon>Setariidae</taxon>
        <taxon>Setaria</taxon>
    </lineage>
</organism>
<dbReference type="AlphaFoldDB" id="A0A915PJ63"/>
<sequence length="75" mass="8711">MTYTAVGERRGDTIQVRRHEPAVAQYRRAVPEKRIEKRFVEAVATKAIQEKRTKKERAEKEPEPEKGKVLDVIAH</sequence>
<keyword evidence="2" id="KW-1185">Reference proteome</keyword>
<feature type="region of interest" description="Disordered" evidence="1">
    <location>
        <begin position="50"/>
        <end position="75"/>
    </location>
</feature>